<reference evidence="1" key="1">
    <citation type="submission" date="2018-05" db="EMBL/GenBank/DDBJ databases">
        <authorList>
            <person name="Lanie J.A."/>
            <person name="Ng W.-L."/>
            <person name="Kazmierczak K.M."/>
            <person name="Andrzejewski T.M."/>
            <person name="Davidsen T.M."/>
            <person name="Wayne K.J."/>
            <person name="Tettelin H."/>
            <person name="Glass J.I."/>
            <person name="Rusch D."/>
            <person name="Podicherti R."/>
            <person name="Tsui H.-C.T."/>
            <person name="Winkler M.E."/>
        </authorList>
    </citation>
    <scope>NUCLEOTIDE SEQUENCE</scope>
</reference>
<name>A0A381VHD9_9ZZZZ</name>
<dbReference type="Pfam" id="PF13759">
    <property type="entry name" value="2OG-FeII_Oxy_5"/>
    <property type="match status" value="1"/>
</dbReference>
<dbReference type="InterPro" id="IPR012668">
    <property type="entry name" value="CHP02466"/>
</dbReference>
<gene>
    <name evidence="1" type="ORF">METZ01_LOCUS92062</name>
</gene>
<organism evidence="1">
    <name type="scientific">marine metagenome</name>
    <dbReference type="NCBI Taxonomy" id="408172"/>
    <lineage>
        <taxon>unclassified sequences</taxon>
        <taxon>metagenomes</taxon>
        <taxon>ecological metagenomes</taxon>
    </lineage>
</organism>
<sequence length="176" mass="20348">MESFSDETLMKWPVDIGKGKTSSRYFDVVSKTHKTANFLDREEFKIIKQDIQNCVDEYCMTCGLEQAVIAKSWFNIQEEDGHVNEHRHELSIVSGAYYPYCDKDSAPIVFTSPVLGPKMAEVHNNATEFTADKMEFVPKTGMLVLFPSWLYHRSLYNKSKKRLTISFNTHHIKVDK</sequence>
<dbReference type="NCBIfam" id="TIGR02466">
    <property type="entry name" value="TIGR02466 family protein"/>
    <property type="match status" value="1"/>
</dbReference>
<evidence type="ECO:0008006" key="2">
    <source>
        <dbReference type="Google" id="ProtNLM"/>
    </source>
</evidence>
<accession>A0A381VHD9</accession>
<protein>
    <recommendedName>
        <fullName evidence="2">Fe2OG dioxygenase domain-containing protein</fullName>
    </recommendedName>
</protein>
<dbReference type="AlphaFoldDB" id="A0A381VHD9"/>
<proteinExistence type="predicted"/>
<evidence type="ECO:0000313" key="1">
    <source>
        <dbReference type="EMBL" id="SVA39208.1"/>
    </source>
</evidence>
<dbReference type="Gene3D" id="2.60.120.620">
    <property type="entry name" value="q2cbj1_9rhob like domain"/>
    <property type="match status" value="1"/>
</dbReference>
<dbReference type="EMBL" id="UINC01008721">
    <property type="protein sequence ID" value="SVA39208.1"/>
    <property type="molecule type" value="Genomic_DNA"/>
</dbReference>